<dbReference type="EMBL" id="JAOB01000042">
    <property type="protein sequence ID" value="EUA42230.1"/>
    <property type="molecule type" value="Genomic_DNA"/>
</dbReference>
<evidence type="ECO:0000313" key="1">
    <source>
        <dbReference type="EMBL" id="EUA42230.1"/>
    </source>
</evidence>
<sequence>MIAGMESTVGDCVEGNAEPIVIPTLGRDDGGLLRFLTSAAQAFVSGVGVDWRALLPEAGFVELPTYAFERRRFWLAGDGTGADAAGLGLGAGSTRCWARWWSYRTPAGWC</sequence>
<gene>
    <name evidence="1" type="ORF">I553_6090</name>
</gene>
<accession>X8BGP8</accession>
<organism evidence="1">
    <name type="scientific">Mycobacterium xenopi 4042</name>
    <dbReference type="NCBI Taxonomy" id="1299334"/>
    <lineage>
        <taxon>Bacteria</taxon>
        <taxon>Bacillati</taxon>
        <taxon>Actinomycetota</taxon>
        <taxon>Actinomycetes</taxon>
        <taxon>Mycobacteriales</taxon>
        <taxon>Mycobacteriaceae</taxon>
        <taxon>Mycobacterium</taxon>
    </lineage>
</organism>
<dbReference type="InterPro" id="IPR001227">
    <property type="entry name" value="Ac_transferase_dom_sf"/>
</dbReference>
<protein>
    <submittedName>
        <fullName evidence="1">Putative polyketide synthase type I</fullName>
    </submittedName>
</protein>
<proteinExistence type="predicted"/>
<dbReference type="Gene3D" id="3.30.70.3290">
    <property type="match status" value="1"/>
</dbReference>
<reference evidence="1" key="1">
    <citation type="submission" date="2014-01" db="EMBL/GenBank/DDBJ databases">
        <authorList>
            <person name="Brown-Elliot B."/>
            <person name="Wallace R."/>
            <person name="Lenaerts A."/>
            <person name="Ordway D."/>
            <person name="DeGroote M.A."/>
            <person name="Parker T."/>
            <person name="Sizemore C."/>
            <person name="Tallon L.J."/>
            <person name="Sadzewicz L.K."/>
            <person name="Sengamalay N."/>
            <person name="Fraser C.M."/>
            <person name="Hine E."/>
            <person name="Shefchek K.A."/>
            <person name="Das S.P."/>
            <person name="Tettelin H."/>
        </authorList>
    </citation>
    <scope>NUCLEOTIDE SEQUENCE [LARGE SCALE GENOMIC DNA]</scope>
    <source>
        <strain evidence="1">4042</strain>
    </source>
</reference>
<dbReference type="AlphaFoldDB" id="X8BGP8"/>
<dbReference type="PATRIC" id="fig|1299334.3.peg.4252"/>
<dbReference type="Gene3D" id="3.40.366.10">
    <property type="entry name" value="Malonyl-Coenzyme A Acyl Carrier Protein, domain 2"/>
    <property type="match status" value="1"/>
</dbReference>
<name>X8BGP8_MYCXE</name>
<dbReference type="GO" id="GO:0016740">
    <property type="term" value="F:transferase activity"/>
    <property type="evidence" value="ECO:0007669"/>
    <property type="project" value="InterPro"/>
</dbReference>
<comment type="caution">
    <text evidence="1">The sequence shown here is derived from an EMBL/GenBank/DDBJ whole genome shotgun (WGS) entry which is preliminary data.</text>
</comment>